<dbReference type="AlphaFoldDB" id="A0A060DFG8"/>
<reference evidence="1 2" key="1">
    <citation type="journal article" date="2014" name="BMC Genomics">
        <title>Nucleomorph and plastid genome sequences of the chlorarachniophyte Lotharella oceanica: convergent reductive evolution and frequent recombination in nucleomorph-bearing algae.</title>
        <authorList>
            <person name="Tanifuji G."/>
            <person name="Onodera N.T."/>
            <person name="Brown M.W."/>
            <person name="Curtis B.A."/>
            <person name="Roger A.J."/>
            <person name="Ka-Shu Wong G."/>
            <person name="Melkonian M."/>
            <person name="Archibald J.M."/>
        </authorList>
    </citation>
    <scope>NUCLEOTIDE SEQUENCE [LARGE SCALE GENOMIC DNA]</scope>
    <source>
        <strain evidence="1 2">CCMP622</strain>
    </source>
</reference>
<evidence type="ECO:0000313" key="1">
    <source>
        <dbReference type="EMBL" id="AIB09593.1"/>
    </source>
</evidence>
<keyword evidence="1" id="KW-0542">Nucleomorph</keyword>
<gene>
    <name evidence="1" type="ORF">M951_chr1112</name>
</gene>
<protein>
    <submittedName>
        <fullName evidence="1">Uncharacterized protein</fullName>
    </submittedName>
</protein>
<accession>A0A060DFG8</accession>
<name>A0A060DFG8_9EUKA</name>
<sequence>MKKILVHYYKQMIFKEKDINNNFIFLKKYYNKDIKLYYKKYDNFPYSIRETLSHICTSRKMTIVSSKNVKNILINLFFNEVKNNNILFITFNYLSCLKWKYDLMQIWNKKTGIVVNLNLRNKTLFTYDFNLTKIFLCTSDSLFRKIKKNNYDIFTHYTLFYLNWKYIVIDIINTNLINEYMKFLDKFPYKINIILSSAVEVDLNLLKMHFGIKLFFISPIGYQSLKRKYLYNQMIFKPPLKQSSMLLNISNKIKYFLTNNILKILFDYYIDYKLEKIMFVSSNLLIFKQIFKKYKCFEIENKVFTKKMENIFLNLYNNKIYNIVYFKKKNLNFLSLLQSNILIMINGFYDKTKYKKNCYDIIKYIKNNNEKKPIIIFDFDLLKIPIKNKHLYFSKFKKKNIKLTTMTFKIIRLKKHRLIFKIVKNCNK</sequence>
<dbReference type="EMBL" id="CP006627">
    <property type="protein sequence ID" value="AIB09593.1"/>
    <property type="molecule type" value="Genomic_DNA"/>
</dbReference>
<organism evidence="1 2">
    <name type="scientific">Lotharella oceanica</name>
    <dbReference type="NCBI Taxonomy" id="641309"/>
    <lineage>
        <taxon>Eukaryota</taxon>
        <taxon>Sar</taxon>
        <taxon>Rhizaria</taxon>
        <taxon>Cercozoa</taxon>
        <taxon>Chlorarachniophyceae</taxon>
        <taxon>Lotharella</taxon>
    </lineage>
</organism>
<dbReference type="Proteomes" id="UP000243670">
    <property type="component" value="Nucleomorph 1"/>
</dbReference>
<geneLocation type="nucleomorph" evidence="1"/>
<proteinExistence type="predicted"/>
<evidence type="ECO:0000313" key="2">
    <source>
        <dbReference type="Proteomes" id="UP000243670"/>
    </source>
</evidence>